<keyword evidence="1" id="KW-0472">Membrane</keyword>
<dbReference type="Pfam" id="PF05137">
    <property type="entry name" value="PilN"/>
    <property type="match status" value="1"/>
</dbReference>
<dbReference type="OrthoDB" id="5296173at2"/>
<feature type="transmembrane region" description="Helical" evidence="1">
    <location>
        <begin position="21"/>
        <end position="43"/>
    </location>
</feature>
<accession>A0A318JBC6</accession>
<evidence type="ECO:0000313" key="3">
    <source>
        <dbReference type="Proteomes" id="UP000248395"/>
    </source>
</evidence>
<dbReference type="RefSeq" id="WP_059284436.1">
    <property type="nucleotide sequence ID" value="NZ_LNQU01000002.1"/>
</dbReference>
<dbReference type="EMBL" id="QJKC01000010">
    <property type="protein sequence ID" value="PXX45961.1"/>
    <property type="molecule type" value="Genomic_DNA"/>
</dbReference>
<sequence length="197" mass="22049">MIRINLLPHREQKKAAHRLRFQLLLGCAVAAALLIIGISYFVLDARQSRQDERNQFLQAEITKLNQQIKDIGMLKKQRDDLLARKQLVERLQQGRNDAVHVFDQLLRQTPDGIYLKSFKQSGNTFSFSGYGLSGARVSNYMRTLAQSQIFNEPQLIEVKSAVVNNQRVSEFSLTSTLKLPAAASAPASQVAAQGAKP</sequence>
<keyword evidence="1" id="KW-1133">Transmembrane helix</keyword>
<dbReference type="PANTHER" id="PTHR40278">
    <property type="entry name" value="DNA UTILIZATION PROTEIN HOFN"/>
    <property type="match status" value="1"/>
</dbReference>
<protein>
    <submittedName>
        <fullName evidence="2">Type IV pilus assembly protein PilN</fullName>
    </submittedName>
</protein>
<dbReference type="InterPro" id="IPR007813">
    <property type="entry name" value="PilN"/>
</dbReference>
<dbReference type="InterPro" id="IPR052534">
    <property type="entry name" value="Extracell_DNA_Util/SecSys_Comp"/>
</dbReference>
<comment type="caution">
    <text evidence="2">The sequence shown here is derived from an EMBL/GenBank/DDBJ whole genome shotgun (WGS) entry which is preliminary data.</text>
</comment>
<keyword evidence="1" id="KW-0812">Transmembrane</keyword>
<evidence type="ECO:0000256" key="1">
    <source>
        <dbReference type="SAM" id="Phobius"/>
    </source>
</evidence>
<proteinExistence type="predicted"/>
<dbReference type="GO" id="GO:0043683">
    <property type="term" value="P:type IV pilus assembly"/>
    <property type="evidence" value="ECO:0007669"/>
    <property type="project" value="TreeGrafter"/>
</dbReference>
<reference evidence="2 3" key="1">
    <citation type="submission" date="2018-05" db="EMBL/GenBank/DDBJ databases">
        <title>Genomic Encyclopedia of Type Strains, Phase IV (KMG-IV): sequencing the most valuable type-strain genomes for metagenomic binning, comparative biology and taxonomic classification.</title>
        <authorList>
            <person name="Goeker M."/>
        </authorList>
    </citation>
    <scope>NUCLEOTIDE SEQUENCE [LARGE SCALE GENOMIC DNA]</scope>
    <source>
        <strain evidence="2 3">DSM 25134</strain>
    </source>
</reference>
<keyword evidence="3" id="KW-1185">Reference proteome</keyword>
<dbReference type="Proteomes" id="UP000248395">
    <property type="component" value="Unassembled WGS sequence"/>
</dbReference>
<dbReference type="AlphaFoldDB" id="A0A318JBC6"/>
<dbReference type="GO" id="GO:0043107">
    <property type="term" value="P:type IV pilus-dependent motility"/>
    <property type="evidence" value="ECO:0007669"/>
    <property type="project" value="TreeGrafter"/>
</dbReference>
<organism evidence="2 3">
    <name type="scientific">Aquitalea magnusonii</name>
    <dbReference type="NCBI Taxonomy" id="332411"/>
    <lineage>
        <taxon>Bacteria</taxon>
        <taxon>Pseudomonadati</taxon>
        <taxon>Pseudomonadota</taxon>
        <taxon>Betaproteobacteria</taxon>
        <taxon>Neisseriales</taxon>
        <taxon>Chromobacteriaceae</taxon>
        <taxon>Aquitalea</taxon>
    </lineage>
</organism>
<gene>
    <name evidence="2" type="ORF">DFR38_11059</name>
</gene>
<name>A0A318JBC6_9NEIS</name>
<dbReference type="PANTHER" id="PTHR40278:SF2">
    <property type="entry name" value="TYPE IV PILUS INNER MEMBRANE COMPONENT PILN"/>
    <property type="match status" value="1"/>
</dbReference>
<evidence type="ECO:0000313" key="2">
    <source>
        <dbReference type="EMBL" id="PXX45961.1"/>
    </source>
</evidence>